<proteinExistence type="predicted"/>
<geneLocation type="mitochondrion" evidence="2"/>
<feature type="transmembrane region" description="Helical" evidence="1">
    <location>
        <begin position="16"/>
        <end position="41"/>
    </location>
</feature>
<accession>A0A101LW05</accession>
<dbReference type="EMBL" id="LKAM01000011">
    <property type="protein sequence ID" value="KUM46374.1"/>
    <property type="molecule type" value="Genomic_DNA"/>
</dbReference>
<keyword evidence="1" id="KW-0812">Transmembrane</keyword>
<dbReference type="AlphaFoldDB" id="A0A101LW05"/>
<sequence length="49" mass="5571">MNLHLELSKRVKVLPLLALLLNVLNINLLPFLLMVVNLLALKLVEMHLS</sequence>
<comment type="caution">
    <text evidence="2">The sequence shown here is derived from an EMBL/GenBank/DDBJ whole genome shotgun (WGS) entry which is preliminary data.</text>
</comment>
<keyword evidence="2" id="KW-0496">Mitochondrion</keyword>
<reference evidence="2" key="1">
    <citation type="journal article" date="2015" name="Genome Biol. Evol.">
        <title>Organellar Genomes of White Spruce (Picea glauca): Assembly and Annotation.</title>
        <authorList>
            <person name="Jackman S.D."/>
            <person name="Warren R.L."/>
            <person name="Gibb E.A."/>
            <person name="Vandervalk B.P."/>
            <person name="Mohamadi H."/>
            <person name="Chu J."/>
            <person name="Raymond A."/>
            <person name="Pleasance S."/>
            <person name="Coope R."/>
            <person name="Wildung M.R."/>
            <person name="Ritland C.E."/>
            <person name="Bousquet J."/>
            <person name="Jones S.J."/>
            <person name="Bohlmann J."/>
            <person name="Birol I."/>
        </authorList>
    </citation>
    <scope>NUCLEOTIDE SEQUENCE [LARGE SCALE GENOMIC DNA]</scope>
    <source>
        <tissue evidence="2">Flushing bud</tissue>
    </source>
</reference>
<keyword evidence="1" id="KW-0472">Membrane</keyword>
<evidence type="ECO:0000256" key="1">
    <source>
        <dbReference type="SAM" id="Phobius"/>
    </source>
</evidence>
<evidence type="ECO:0000313" key="2">
    <source>
        <dbReference type="EMBL" id="KUM46374.1"/>
    </source>
</evidence>
<gene>
    <name evidence="2" type="ORF">ABT39_MTgene1473</name>
</gene>
<name>A0A101LW05_PICGL</name>
<keyword evidence="1" id="KW-1133">Transmembrane helix</keyword>
<protein>
    <submittedName>
        <fullName evidence="2">Uncharacterized protein</fullName>
    </submittedName>
</protein>
<organism evidence="2">
    <name type="scientific">Picea glauca</name>
    <name type="common">White spruce</name>
    <name type="synonym">Pinus glauca</name>
    <dbReference type="NCBI Taxonomy" id="3330"/>
    <lineage>
        <taxon>Eukaryota</taxon>
        <taxon>Viridiplantae</taxon>
        <taxon>Streptophyta</taxon>
        <taxon>Embryophyta</taxon>
        <taxon>Tracheophyta</taxon>
        <taxon>Spermatophyta</taxon>
        <taxon>Pinopsida</taxon>
        <taxon>Pinidae</taxon>
        <taxon>Conifers I</taxon>
        <taxon>Pinales</taxon>
        <taxon>Pinaceae</taxon>
        <taxon>Picea</taxon>
    </lineage>
</organism>